<dbReference type="EMBL" id="CAKOFQ010007170">
    <property type="protein sequence ID" value="CAH1993337.1"/>
    <property type="molecule type" value="Genomic_DNA"/>
</dbReference>
<protein>
    <submittedName>
        <fullName evidence="1">Uncharacterized protein</fullName>
    </submittedName>
</protein>
<proteinExistence type="predicted"/>
<evidence type="ECO:0000313" key="1">
    <source>
        <dbReference type="EMBL" id="CAH1993337.1"/>
    </source>
</evidence>
<feature type="non-terminal residue" evidence="1">
    <location>
        <position position="1"/>
    </location>
</feature>
<keyword evidence="2" id="KW-1185">Reference proteome</keyword>
<accession>A0A9P0LDD8</accession>
<dbReference type="Proteomes" id="UP001152888">
    <property type="component" value="Unassembled WGS sequence"/>
</dbReference>
<dbReference type="OrthoDB" id="10329241at2759"/>
<sequence>ILAGKQGKLLRYVFYPGRSIDLLQSVAAAHEVCRLPPIRTRILSLRPRQLGVGRVLTSDDRSKWAACAIATRPRCNSNATEVRKCSGRWSETS</sequence>
<evidence type="ECO:0000313" key="2">
    <source>
        <dbReference type="Proteomes" id="UP001152888"/>
    </source>
</evidence>
<dbReference type="AlphaFoldDB" id="A0A9P0LDD8"/>
<organism evidence="1 2">
    <name type="scientific">Acanthoscelides obtectus</name>
    <name type="common">Bean weevil</name>
    <name type="synonym">Bruchus obtectus</name>
    <dbReference type="NCBI Taxonomy" id="200917"/>
    <lineage>
        <taxon>Eukaryota</taxon>
        <taxon>Metazoa</taxon>
        <taxon>Ecdysozoa</taxon>
        <taxon>Arthropoda</taxon>
        <taxon>Hexapoda</taxon>
        <taxon>Insecta</taxon>
        <taxon>Pterygota</taxon>
        <taxon>Neoptera</taxon>
        <taxon>Endopterygota</taxon>
        <taxon>Coleoptera</taxon>
        <taxon>Polyphaga</taxon>
        <taxon>Cucujiformia</taxon>
        <taxon>Chrysomeloidea</taxon>
        <taxon>Chrysomelidae</taxon>
        <taxon>Bruchinae</taxon>
        <taxon>Bruchini</taxon>
        <taxon>Acanthoscelides</taxon>
    </lineage>
</organism>
<reference evidence="1" key="1">
    <citation type="submission" date="2022-03" db="EMBL/GenBank/DDBJ databases">
        <authorList>
            <person name="Sayadi A."/>
        </authorList>
    </citation>
    <scope>NUCLEOTIDE SEQUENCE</scope>
</reference>
<gene>
    <name evidence="1" type="ORF">ACAOBT_LOCUS21453</name>
</gene>
<name>A0A9P0LDD8_ACAOB</name>
<comment type="caution">
    <text evidence="1">The sequence shown here is derived from an EMBL/GenBank/DDBJ whole genome shotgun (WGS) entry which is preliminary data.</text>
</comment>